<sequence>MRMNEVVFETGQPVDGYGAGFFRLGGEERHGPLAVMPGGPLSWRGWPDVQPFLDRADDIDVLLVGMGSDIAPLDTAIHQALEAAGIGVELMSSPSACRTYNILLSEGRRIGLAALPV</sequence>
<keyword evidence="2" id="KW-1185">Reference proteome</keyword>
<dbReference type="RefSeq" id="WP_161861330.1">
    <property type="nucleotide sequence ID" value="NZ_CP046620.1"/>
</dbReference>
<reference evidence="1 2" key="1">
    <citation type="submission" date="2019-12" db="EMBL/GenBank/DDBJ databases">
        <title>Complete genome sequence of Algicella marina strain 9Alg 56(T) isolated from the red alga Tichocarpus crinitus.</title>
        <authorList>
            <person name="Kim S.-G."/>
            <person name="Nedashkovskaya O.I."/>
        </authorList>
    </citation>
    <scope>NUCLEOTIDE SEQUENCE [LARGE SCALE GENOMIC DNA]</scope>
    <source>
        <strain evidence="1 2">9Alg 56</strain>
    </source>
</reference>
<dbReference type="AlphaFoldDB" id="A0A6P1T2M8"/>
<dbReference type="InterPro" id="IPR036748">
    <property type="entry name" value="MTH938-like_sf"/>
</dbReference>
<dbReference type="InterPro" id="IPR007523">
    <property type="entry name" value="NDUFAF3/AAMDC"/>
</dbReference>
<dbReference type="PANTHER" id="PTHR21192:SF2">
    <property type="entry name" value="NADH DEHYDROGENASE [UBIQUINONE] 1 ALPHA SUBCOMPLEX ASSEMBLY FACTOR 3"/>
    <property type="match status" value="1"/>
</dbReference>
<dbReference type="CDD" id="cd00248">
    <property type="entry name" value="Mth938-like"/>
    <property type="match status" value="1"/>
</dbReference>
<organism evidence="1 2">
    <name type="scientific">Algicella marina</name>
    <dbReference type="NCBI Taxonomy" id="2683284"/>
    <lineage>
        <taxon>Bacteria</taxon>
        <taxon>Pseudomonadati</taxon>
        <taxon>Pseudomonadota</taxon>
        <taxon>Alphaproteobacteria</taxon>
        <taxon>Rhodobacterales</taxon>
        <taxon>Paracoccaceae</taxon>
        <taxon>Algicella</taxon>
    </lineage>
</organism>
<dbReference type="SUPFAM" id="SSF64076">
    <property type="entry name" value="MTH938-like"/>
    <property type="match status" value="1"/>
</dbReference>
<dbReference type="Pfam" id="PF04430">
    <property type="entry name" value="DUF498"/>
    <property type="match status" value="1"/>
</dbReference>
<evidence type="ECO:0008006" key="3">
    <source>
        <dbReference type="Google" id="ProtNLM"/>
    </source>
</evidence>
<dbReference type="EMBL" id="CP046620">
    <property type="protein sequence ID" value="QHQ34762.1"/>
    <property type="molecule type" value="Genomic_DNA"/>
</dbReference>
<protein>
    <recommendedName>
        <fullName evidence="3">Mth938-like domain-containing protein</fullName>
    </recommendedName>
</protein>
<dbReference type="Proteomes" id="UP000464495">
    <property type="component" value="Chromosome"/>
</dbReference>
<gene>
    <name evidence="1" type="ORF">GO499_05915</name>
</gene>
<name>A0A6P1T2M8_9RHOB</name>
<evidence type="ECO:0000313" key="2">
    <source>
        <dbReference type="Proteomes" id="UP000464495"/>
    </source>
</evidence>
<proteinExistence type="predicted"/>
<dbReference type="KEGG" id="amaq:GO499_05915"/>
<evidence type="ECO:0000313" key="1">
    <source>
        <dbReference type="EMBL" id="QHQ34762.1"/>
    </source>
</evidence>
<dbReference type="Gene3D" id="3.40.1230.10">
    <property type="entry name" value="MTH938-like"/>
    <property type="match status" value="1"/>
</dbReference>
<dbReference type="PANTHER" id="PTHR21192">
    <property type="entry name" value="NUCLEAR PROTEIN E3-3"/>
    <property type="match status" value="1"/>
</dbReference>
<accession>A0A6P1T2M8</accession>